<evidence type="ECO:0000313" key="3">
    <source>
        <dbReference type="Proteomes" id="UP000006053"/>
    </source>
</evidence>
<dbReference type="KEGG" id="ddh:Desde_3989"/>
<sequence length="278" mass="31678">MSTNTVSILNMKGGVGKTTITFNLAYFLANEHNAKVLAIDFDPQANLSSGFLTYDAYQNHRRNRKVISDIFTQIEHIVGPVSQKNQKLITLEDMVVRVKNFSGGGFIDLIPSELELSSVLERTGGNNIEDRLKLILKDKKNRYNYILIDCSPTYSVLTNNCLKASDYILIPVKPDPFSARGIPLLQNKIDIHNRANTNEDQVRVLGIIFSMVDDSVRYVQSVKAELFREHSNIFSQEIRHNELYSRGLFENKSIFETNAQTTFKDNFRNFGNEFISKL</sequence>
<accession>I4AE67</accession>
<dbReference type="InterPro" id="IPR027417">
    <property type="entry name" value="P-loop_NTPase"/>
</dbReference>
<name>I4AE67_DESDJ</name>
<dbReference type="PANTHER" id="PTHR13696">
    <property type="entry name" value="P-LOOP CONTAINING NUCLEOSIDE TRIPHOSPHATE HYDROLASE"/>
    <property type="match status" value="1"/>
</dbReference>
<feature type="domain" description="AAA" evidence="1">
    <location>
        <begin position="4"/>
        <end position="194"/>
    </location>
</feature>
<protein>
    <submittedName>
        <fullName evidence="2">ATPase involved in chromosome partitioning</fullName>
    </submittedName>
</protein>
<dbReference type="PANTHER" id="PTHR13696:SF99">
    <property type="entry name" value="COBYRINIC ACID AC-DIAMIDE SYNTHASE"/>
    <property type="match status" value="1"/>
</dbReference>
<organism evidence="2 3">
    <name type="scientific">Desulfitobacterium dehalogenans (strain ATCC 51507 / DSM 9161 / JW/IU-DC1)</name>
    <dbReference type="NCBI Taxonomy" id="756499"/>
    <lineage>
        <taxon>Bacteria</taxon>
        <taxon>Bacillati</taxon>
        <taxon>Bacillota</taxon>
        <taxon>Clostridia</taxon>
        <taxon>Eubacteriales</taxon>
        <taxon>Desulfitobacteriaceae</taxon>
        <taxon>Desulfitobacterium</taxon>
    </lineage>
</organism>
<dbReference type="Gene3D" id="3.40.50.300">
    <property type="entry name" value="P-loop containing nucleotide triphosphate hydrolases"/>
    <property type="match status" value="1"/>
</dbReference>
<dbReference type="InterPro" id="IPR050678">
    <property type="entry name" value="DNA_Partitioning_ATPase"/>
</dbReference>
<dbReference type="EMBL" id="CP003348">
    <property type="protein sequence ID" value="AFM02252.1"/>
    <property type="molecule type" value="Genomic_DNA"/>
</dbReference>
<dbReference type="Pfam" id="PF13614">
    <property type="entry name" value="AAA_31"/>
    <property type="match status" value="1"/>
</dbReference>
<dbReference type="RefSeq" id="WP_014795723.1">
    <property type="nucleotide sequence ID" value="NC_018017.1"/>
</dbReference>
<keyword evidence="3" id="KW-1185">Reference proteome</keyword>
<dbReference type="AlphaFoldDB" id="I4AE67"/>
<evidence type="ECO:0000259" key="1">
    <source>
        <dbReference type="Pfam" id="PF13614"/>
    </source>
</evidence>
<dbReference type="STRING" id="756499.Desde_3989"/>
<dbReference type="eggNOG" id="COG1192">
    <property type="taxonomic scope" value="Bacteria"/>
</dbReference>
<dbReference type="HOGENOM" id="CLU_037612_4_0_9"/>
<dbReference type="OrthoDB" id="9815116at2"/>
<dbReference type="InterPro" id="IPR025669">
    <property type="entry name" value="AAA_dom"/>
</dbReference>
<dbReference type="SUPFAM" id="SSF52540">
    <property type="entry name" value="P-loop containing nucleoside triphosphate hydrolases"/>
    <property type="match status" value="1"/>
</dbReference>
<dbReference type="CDD" id="cd02042">
    <property type="entry name" value="ParAB_family"/>
    <property type="match status" value="1"/>
</dbReference>
<proteinExistence type="predicted"/>
<reference evidence="3" key="1">
    <citation type="submission" date="2012-06" db="EMBL/GenBank/DDBJ databases">
        <title>Complete sequence of Desulfitobacterium dehalogenans ATCC 51507.</title>
        <authorList>
            <person name="Lucas S."/>
            <person name="Han J."/>
            <person name="Lapidus A."/>
            <person name="Cheng J.-F."/>
            <person name="Goodwin L."/>
            <person name="Pitluck S."/>
            <person name="Peters L."/>
            <person name="Ovchinnikova G."/>
            <person name="Teshima H."/>
            <person name="Detter J.C."/>
            <person name="Han C."/>
            <person name="Tapia R."/>
            <person name="Land M."/>
            <person name="Hauser L."/>
            <person name="Kyrpides N."/>
            <person name="Ivanova N."/>
            <person name="Pagani I."/>
            <person name="Kruse T."/>
            <person name="de Vos W.M."/>
            <person name="Smidt H."/>
            <person name="Woyke T."/>
        </authorList>
    </citation>
    <scope>NUCLEOTIDE SEQUENCE [LARGE SCALE GENOMIC DNA]</scope>
    <source>
        <strain evidence="3">ATCC 51507 / DSM 9161 / JW/IU-DC1</strain>
    </source>
</reference>
<reference evidence="2 3" key="2">
    <citation type="journal article" date="2015" name="J. Bacteriol.">
        <title>Genomic, proteomic, and biochemical analysis of the organohalide respiratory pathway in Desulfitobacterium dehalogenans.</title>
        <authorList>
            <person name="Kruse T."/>
            <person name="van de Pas B.A."/>
            <person name="Atteia A."/>
            <person name="Krab K."/>
            <person name="Hagen W.R."/>
            <person name="Goodwin L."/>
            <person name="Chain P."/>
            <person name="Boeren S."/>
            <person name="Maphosa F."/>
            <person name="Schraa G."/>
            <person name="de Vos W.M."/>
            <person name="van der Oost J."/>
            <person name="Smidt H."/>
            <person name="Stams A.J."/>
        </authorList>
    </citation>
    <scope>NUCLEOTIDE SEQUENCE [LARGE SCALE GENOMIC DNA]</scope>
    <source>
        <strain evidence="3">ATCC 51507 / DSM 9161 / JW/IU-DC1</strain>
    </source>
</reference>
<gene>
    <name evidence="2" type="ordered locus">Desde_3989</name>
</gene>
<evidence type="ECO:0000313" key="2">
    <source>
        <dbReference type="EMBL" id="AFM02252.1"/>
    </source>
</evidence>
<dbReference type="Proteomes" id="UP000006053">
    <property type="component" value="Chromosome"/>
</dbReference>